<proteinExistence type="predicted"/>
<dbReference type="AlphaFoldDB" id="A0A4C1U6D4"/>
<reference evidence="2 3" key="1">
    <citation type="journal article" date="2019" name="Commun. Biol.">
        <title>The bagworm genome reveals a unique fibroin gene that provides high tensile strength.</title>
        <authorList>
            <person name="Kono N."/>
            <person name="Nakamura H."/>
            <person name="Ohtoshi R."/>
            <person name="Tomita M."/>
            <person name="Numata K."/>
            <person name="Arakawa K."/>
        </authorList>
    </citation>
    <scope>NUCLEOTIDE SEQUENCE [LARGE SCALE GENOMIC DNA]</scope>
</reference>
<dbReference type="EMBL" id="BGZK01000134">
    <property type="protein sequence ID" value="GBP21932.1"/>
    <property type="molecule type" value="Genomic_DNA"/>
</dbReference>
<evidence type="ECO:0000313" key="2">
    <source>
        <dbReference type="EMBL" id="GBP21932.1"/>
    </source>
</evidence>
<evidence type="ECO:0000313" key="3">
    <source>
        <dbReference type="Proteomes" id="UP000299102"/>
    </source>
</evidence>
<accession>A0A4C1U6D4</accession>
<name>A0A4C1U6D4_EUMVA</name>
<organism evidence="2 3">
    <name type="scientific">Eumeta variegata</name>
    <name type="common">Bagworm moth</name>
    <name type="synonym">Eumeta japonica</name>
    <dbReference type="NCBI Taxonomy" id="151549"/>
    <lineage>
        <taxon>Eukaryota</taxon>
        <taxon>Metazoa</taxon>
        <taxon>Ecdysozoa</taxon>
        <taxon>Arthropoda</taxon>
        <taxon>Hexapoda</taxon>
        <taxon>Insecta</taxon>
        <taxon>Pterygota</taxon>
        <taxon>Neoptera</taxon>
        <taxon>Endopterygota</taxon>
        <taxon>Lepidoptera</taxon>
        <taxon>Glossata</taxon>
        <taxon>Ditrysia</taxon>
        <taxon>Tineoidea</taxon>
        <taxon>Psychidae</taxon>
        <taxon>Oiketicinae</taxon>
        <taxon>Eumeta</taxon>
    </lineage>
</organism>
<feature type="compositionally biased region" description="Polar residues" evidence="1">
    <location>
        <begin position="11"/>
        <end position="20"/>
    </location>
</feature>
<sequence>MTNLHAPGQRGVSSVLSGSPGTAGVHPNGPGRMSQKSSSGPLRVHSLPLIILTLMGSNFDPRFVLFLSRIRAPQRSPAELALHCVNAKLTSAPADARPDVDGLNNSSRCIYRAGAKREVSIISYIPYNSEKLNGTELRQERGYVANRIPAARSFSDLLFTAAISRELALIKVLASYRDPLAVVLAVWPGIY</sequence>
<dbReference type="Proteomes" id="UP000299102">
    <property type="component" value="Unassembled WGS sequence"/>
</dbReference>
<gene>
    <name evidence="2" type="ORF">EVAR_7145_1</name>
</gene>
<comment type="caution">
    <text evidence="2">The sequence shown here is derived from an EMBL/GenBank/DDBJ whole genome shotgun (WGS) entry which is preliminary data.</text>
</comment>
<keyword evidence="3" id="KW-1185">Reference proteome</keyword>
<feature type="region of interest" description="Disordered" evidence="1">
    <location>
        <begin position="1"/>
        <end position="41"/>
    </location>
</feature>
<protein>
    <submittedName>
        <fullName evidence="2">Uncharacterized protein</fullName>
    </submittedName>
</protein>
<evidence type="ECO:0000256" key="1">
    <source>
        <dbReference type="SAM" id="MobiDB-lite"/>
    </source>
</evidence>